<dbReference type="Proteomes" id="UP000664771">
    <property type="component" value="Unassembled WGS sequence"/>
</dbReference>
<protein>
    <recommendedName>
        <fullName evidence="3">Zinc-binding domain-containing protein</fullName>
    </recommendedName>
</protein>
<evidence type="ECO:0000313" key="2">
    <source>
        <dbReference type="Proteomes" id="UP000664771"/>
    </source>
</evidence>
<sequence>MKGEGREMARQEDLFGYRKPRVRRGHIAHMVDVGDHGCIYAAGNSCVALFTCKRCGWTSDWLERRNKTHVLQGVPCEACNKPKKEAA</sequence>
<reference evidence="1 2" key="1">
    <citation type="submission" date="2021-03" db="EMBL/GenBank/DDBJ databases">
        <title>The complete genome sequence of Acetobacter sacchari TBRC 11175.</title>
        <authorList>
            <person name="Charoenyingcharoen P."/>
            <person name="Yukphan P."/>
        </authorList>
    </citation>
    <scope>NUCLEOTIDE SEQUENCE [LARGE SCALE GENOMIC DNA]</scope>
    <source>
        <strain evidence="1 2">TBRC 11175</strain>
    </source>
</reference>
<organism evidence="1 2">
    <name type="scientific">Acetobacter sacchari</name>
    <dbReference type="NCBI Taxonomy" id="2661687"/>
    <lineage>
        <taxon>Bacteria</taxon>
        <taxon>Pseudomonadati</taxon>
        <taxon>Pseudomonadota</taxon>
        <taxon>Alphaproteobacteria</taxon>
        <taxon>Acetobacterales</taxon>
        <taxon>Acetobacteraceae</taxon>
        <taxon>Acetobacter</taxon>
    </lineage>
</organism>
<proteinExistence type="predicted"/>
<name>A0ABS3LWL8_9PROT</name>
<dbReference type="EMBL" id="JAFVMF010000010">
    <property type="protein sequence ID" value="MBO1360297.1"/>
    <property type="molecule type" value="Genomic_DNA"/>
</dbReference>
<keyword evidence="2" id="KW-1185">Reference proteome</keyword>
<comment type="caution">
    <text evidence="1">The sequence shown here is derived from an EMBL/GenBank/DDBJ whole genome shotgun (WGS) entry which is preliminary data.</text>
</comment>
<gene>
    <name evidence="1" type="ORF">J2D73_10910</name>
</gene>
<evidence type="ECO:0000313" key="1">
    <source>
        <dbReference type="EMBL" id="MBO1360297.1"/>
    </source>
</evidence>
<accession>A0ABS3LWL8</accession>
<evidence type="ECO:0008006" key="3">
    <source>
        <dbReference type="Google" id="ProtNLM"/>
    </source>
</evidence>